<accession>X1KD01</accession>
<name>X1KD01_9ZZZZ</name>
<comment type="caution">
    <text evidence="1">The sequence shown here is derived from an EMBL/GenBank/DDBJ whole genome shotgun (WGS) entry which is preliminary data.</text>
</comment>
<evidence type="ECO:0000313" key="1">
    <source>
        <dbReference type="EMBL" id="GAH79938.1"/>
    </source>
</evidence>
<organism evidence="1">
    <name type="scientific">marine sediment metagenome</name>
    <dbReference type="NCBI Taxonomy" id="412755"/>
    <lineage>
        <taxon>unclassified sequences</taxon>
        <taxon>metagenomes</taxon>
        <taxon>ecological metagenomes</taxon>
    </lineage>
</organism>
<feature type="non-terminal residue" evidence="1">
    <location>
        <position position="247"/>
    </location>
</feature>
<dbReference type="EMBL" id="BARU01038013">
    <property type="protein sequence ID" value="GAH79938.1"/>
    <property type="molecule type" value="Genomic_DNA"/>
</dbReference>
<reference evidence="1" key="1">
    <citation type="journal article" date="2014" name="Front. Microbiol.">
        <title>High frequency of phylogenetically diverse reductive dehalogenase-homologous genes in deep subseafloor sedimentary metagenomes.</title>
        <authorList>
            <person name="Kawai M."/>
            <person name="Futagami T."/>
            <person name="Toyoda A."/>
            <person name="Takaki Y."/>
            <person name="Nishi S."/>
            <person name="Hori S."/>
            <person name="Arai W."/>
            <person name="Tsubouchi T."/>
            <person name="Morono Y."/>
            <person name="Uchiyama I."/>
            <person name="Ito T."/>
            <person name="Fujiyama A."/>
            <person name="Inagaki F."/>
            <person name="Takami H."/>
        </authorList>
    </citation>
    <scope>NUCLEOTIDE SEQUENCE</scope>
    <source>
        <strain evidence="1">Expedition CK06-06</strain>
    </source>
</reference>
<protein>
    <submittedName>
        <fullName evidence="1">Uncharacterized protein</fullName>
    </submittedName>
</protein>
<feature type="non-terminal residue" evidence="1">
    <location>
        <position position="1"/>
    </location>
</feature>
<dbReference type="AlphaFoldDB" id="X1KD01"/>
<proteinExistence type="predicted"/>
<gene>
    <name evidence="1" type="ORF">S03H2_59139</name>
</gene>
<sequence length="247" mass="26691">VFTIPDELWGTRGLWGNGPLEWLVIRTDAGGEFLIKDLPKDAHAFFDMTGSGRARVRVDGPHNKGYAAGNTDVRIELKPEAVIEGTVIDKTTRKPVKGVVFFIESGPMIHRFVSGGNGHLKAEGLSAGTCYIRGYRFDPAEEEGTAEWVFEPFTATCQAGRTTGVMIEVGKGGILEVLVTDAETGDPIPDAEVTIVRRGNPRLKLGGRCDQQGLARIRVHSGERISAGAKAPGYSEDAYFFGSREVA</sequence>